<sequence length="207" mass="23702">MIEKVASKQRALDVKVFRQFSIPVEQYIVDYYEKNNINLTESEALDRLMPGFNENGEYQKHVGPDEREVQFVAIYDEQNPTLNERYSMTNGVMGVVCAQIRCRNNSSDVVTNHLSSSKVLPPHVYLANLRVDEMMRRKGIGTSLMKAVEEYASSNNINTIILSVDHDNHGAIQMYQRHGFEHVEENEGYEYGSMMKVLSTTSNVRVD</sequence>
<dbReference type="CDD" id="cd04301">
    <property type="entry name" value="NAT_SF"/>
    <property type="match status" value="1"/>
</dbReference>
<comment type="caution">
    <text evidence="4">The sequence shown here is derived from an EMBL/GenBank/DDBJ whole genome shotgun (WGS) entry which is preliminary data.</text>
</comment>
<evidence type="ECO:0000313" key="5">
    <source>
        <dbReference type="Proteomes" id="UP001054902"/>
    </source>
</evidence>
<organism evidence="4 5">
    <name type="scientific">Chaetoceros tenuissimus</name>
    <dbReference type="NCBI Taxonomy" id="426638"/>
    <lineage>
        <taxon>Eukaryota</taxon>
        <taxon>Sar</taxon>
        <taxon>Stramenopiles</taxon>
        <taxon>Ochrophyta</taxon>
        <taxon>Bacillariophyta</taxon>
        <taxon>Coscinodiscophyceae</taxon>
        <taxon>Chaetocerotophycidae</taxon>
        <taxon>Chaetocerotales</taxon>
        <taxon>Chaetocerotaceae</taxon>
        <taxon>Chaetoceros</taxon>
    </lineage>
</organism>
<dbReference type="Pfam" id="PF00583">
    <property type="entry name" value="Acetyltransf_1"/>
    <property type="match status" value="1"/>
</dbReference>
<proteinExistence type="predicted"/>
<feature type="domain" description="N-acetyltransferase" evidence="3">
    <location>
        <begin position="35"/>
        <end position="199"/>
    </location>
</feature>
<dbReference type="Gene3D" id="3.40.630.30">
    <property type="match status" value="1"/>
</dbReference>
<protein>
    <recommendedName>
        <fullName evidence="3">N-acetyltransferase domain-containing protein</fullName>
    </recommendedName>
</protein>
<dbReference type="PANTHER" id="PTHR42919">
    <property type="entry name" value="N-ALPHA-ACETYLTRANSFERASE"/>
    <property type="match status" value="1"/>
</dbReference>
<name>A0AAD3H1I9_9STRA</name>
<keyword evidence="2" id="KW-0012">Acyltransferase</keyword>
<dbReference type="InterPro" id="IPR051556">
    <property type="entry name" value="N-term/lysine_N-AcTrnsfr"/>
</dbReference>
<dbReference type="InterPro" id="IPR016181">
    <property type="entry name" value="Acyl_CoA_acyltransferase"/>
</dbReference>
<dbReference type="GO" id="GO:0031415">
    <property type="term" value="C:NatA complex"/>
    <property type="evidence" value="ECO:0007669"/>
    <property type="project" value="TreeGrafter"/>
</dbReference>
<dbReference type="PROSITE" id="PS51186">
    <property type="entry name" value="GNAT"/>
    <property type="match status" value="1"/>
</dbReference>
<dbReference type="Proteomes" id="UP001054902">
    <property type="component" value="Unassembled WGS sequence"/>
</dbReference>
<dbReference type="GO" id="GO:0008080">
    <property type="term" value="F:N-acetyltransferase activity"/>
    <property type="evidence" value="ECO:0007669"/>
    <property type="project" value="TreeGrafter"/>
</dbReference>
<evidence type="ECO:0000256" key="1">
    <source>
        <dbReference type="ARBA" id="ARBA00022679"/>
    </source>
</evidence>
<dbReference type="InterPro" id="IPR000182">
    <property type="entry name" value="GNAT_dom"/>
</dbReference>
<evidence type="ECO:0000313" key="4">
    <source>
        <dbReference type="EMBL" id="GFH46698.1"/>
    </source>
</evidence>
<evidence type="ECO:0000256" key="2">
    <source>
        <dbReference type="ARBA" id="ARBA00023315"/>
    </source>
</evidence>
<reference evidence="4 5" key="1">
    <citation type="journal article" date="2021" name="Sci. Rep.">
        <title>The genome of the diatom Chaetoceros tenuissimus carries an ancient integrated fragment of an extant virus.</title>
        <authorList>
            <person name="Hongo Y."/>
            <person name="Kimura K."/>
            <person name="Takaki Y."/>
            <person name="Yoshida Y."/>
            <person name="Baba S."/>
            <person name="Kobayashi G."/>
            <person name="Nagasaki K."/>
            <person name="Hano T."/>
            <person name="Tomaru Y."/>
        </authorList>
    </citation>
    <scope>NUCLEOTIDE SEQUENCE [LARGE SCALE GENOMIC DNA]</scope>
    <source>
        <strain evidence="4 5">NIES-3715</strain>
    </source>
</reference>
<accession>A0AAD3H1I9</accession>
<gene>
    <name evidence="4" type="ORF">CTEN210_03172</name>
</gene>
<keyword evidence="5" id="KW-1185">Reference proteome</keyword>
<dbReference type="AlphaFoldDB" id="A0AAD3H1I9"/>
<dbReference type="GO" id="GO:0007064">
    <property type="term" value="P:mitotic sister chromatid cohesion"/>
    <property type="evidence" value="ECO:0007669"/>
    <property type="project" value="TreeGrafter"/>
</dbReference>
<keyword evidence="1" id="KW-0808">Transferase</keyword>
<evidence type="ECO:0000259" key="3">
    <source>
        <dbReference type="PROSITE" id="PS51186"/>
    </source>
</evidence>
<dbReference type="EMBL" id="BLLK01000022">
    <property type="protein sequence ID" value="GFH46698.1"/>
    <property type="molecule type" value="Genomic_DNA"/>
</dbReference>
<dbReference type="SUPFAM" id="SSF55729">
    <property type="entry name" value="Acyl-CoA N-acyltransferases (Nat)"/>
    <property type="match status" value="1"/>
</dbReference>
<dbReference type="PANTHER" id="PTHR42919:SF8">
    <property type="entry name" value="N-ALPHA-ACETYLTRANSFERASE 50"/>
    <property type="match status" value="1"/>
</dbReference>